<dbReference type="InterPro" id="IPR004843">
    <property type="entry name" value="Calcineurin-like_PHP"/>
</dbReference>
<dbReference type="PANTHER" id="PTHR31302:SF0">
    <property type="entry name" value="TRANSMEMBRANE PROTEIN WITH METALLOPHOSPHOESTERASE DOMAIN"/>
    <property type="match status" value="1"/>
</dbReference>
<dbReference type="Pfam" id="PF00149">
    <property type="entry name" value="Metallophos"/>
    <property type="match status" value="1"/>
</dbReference>
<reference evidence="3 4" key="1">
    <citation type="submission" date="2024-02" db="EMBL/GenBank/DDBJ databases">
        <title>Bacterial strain from lacustrine sediment.</title>
        <authorList>
            <person name="Petit C."/>
            <person name="Fadhlaoui K."/>
        </authorList>
    </citation>
    <scope>NUCLEOTIDE SEQUENCE [LARGE SCALE GENOMIC DNA]</scope>
    <source>
        <strain evidence="3 4">IPX-CK</strain>
    </source>
</reference>
<keyword evidence="1" id="KW-1133">Transmembrane helix</keyword>
<dbReference type="InterPro" id="IPR051158">
    <property type="entry name" value="Metallophosphoesterase_sf"/>
</dbReference>
<dbReference type="RefSeq" id="WP_342756218.1">
    <property type="nucleotide sequence ID" value="NZ_CP146256.1"/>
</dbReference>
<dbReference type="EMBL" id="CP146256">
    <property type="protein sequence ID" value="XAH72603.1"/>
    <property type="molecule type" value="Genomic_DNA"/>
</dbReference>
<evidence type="ECO:0000256" key="1">
    <source>
        <dbReference type="SAM" id="Phobius"/>
    </source>
</evidence>
<dbReference type="PANTHER" id="PTHR31302">
    <property type="entry name" value="TRANSMEMBRANE PROTEIN WITH METALLOPHOSPHOESTERASE DOMAIN-RELATED"/>
    <property type="match status" value="1"/>
</dbReference>
<evidence type="ECO:0000313" key="3">
    <source>
        <dbReference type="EMBL" id="XAH72603.1"/>
    </source>
</evidence>
<dbReference type="Proteomes" id="UP001451571">
    <property type="component" value="Chromosome"/>
</dbReference>
<name>A0ABZ3EQW1_9FIRM</name>
<sequence length="289" mass="33417">MPEMGSTVIRVLEIALLVAFVISIIYDSTRFVKREYVIRSEKILKNTRIVLLSDLHNKCFGHKNEDLIKAVEEASPDFILIAGDMVTAAEKKTKYEEPIELLRYLASKHPVFYANGNHEYRIKTYKEAYGDLYEEYKEKLIRCGVRLLENDKVYLSDTNIEIFGLEIGKKYYKRFQQSTMEEGYIDNLLGKKEDRAFRLLIAHNPDYFKEYVKWGADLTVAGHLHGGVMRLPWLGGVISPMVRFFPKYDGGMFVEDDSVMVVSRGLGMHTIPIRIFNPGELIIIDLCRR</sequence>
<protein>
    <submittedName>
        <fullName evidence="3">Metallophosphoesterase</fullName>
    </submittedName>
</protein>
<gene>
    <name evidence="3" type="ORF">V6984_13910</name>
</gene>
<keyword evidence="1" id="KW-0812">Transmembrane</keyword>
<proteinExistence type="predicted"/>
<evidence type="ECO:0000313" key="4">
    <source>
        <dbReference type="Proteomes" id="UP001451571"/>
    </source>
</evidence>
<keyword evidence="4" id="KW-1185">Reference proteome</keyword>
<accession>A0ABZ3EQW1</accession>
<evidence type="ECO:0000259" key="2">
    <source>
        <dbReference type="Pfam" id="PF00149"/>
    </source>
</evidence>
<dbReference type="InterPro" id="IPR029052">
    <property type="entry name" value="Metallo-depent_PP-like"/>
</dbReference>
<dbReference type="CDD" id="cd07385">
    <property type="entry name" value="MPP_YkuE_C"/>
    <property type="match status" value="1"/>
</dbReference>
<dbReference type="Gene3D" id="3.60.21.10">
    <property type="match status" value="1"/>
</dbReference>
<feature type="domain" description="Calcineurin-like phosphoesterase" evidence="2">
    <location>
        <begin position="48"/>
        <end position="226"/>
    </location>
</feature>
<organism evidence="3 4">
    <name type="scientific">Kineothrix sedimenti</name>
    <dbReference type="NCBI Taxonomy" id="3123317"/>
    <lineage>
        <taxon>Bacteria</taxon>
        <taxon>Bacillati</taxon>
        <taxon>Bacillota</taxon>
        <taxon>Clostridia</taxon>
        <taxon>Lachnospirales</taxon>
        <taxon>Lachnospiraceae</taxon>
        <taxon>Kineothrix</taxon>
    </lineage>
</organism>
<feature type="transmembrane region" description="Helical" evidence="1">
    <location>
        <begin position="7"/>
        <end position="26"/>
    </location>
</feature>
<dbReference type="SUPFAM" id="SSF56300">
    <property type="entry name" value="Metallo-dependent phosphatases"/>
    <property type="match status" value="1"/>
</dbReference>
<keyword evidence="1" id="KW-0472">Membrane</keyword>